<dbReference type="FunFam" id="2.90.10.30:FF:000003">
    <property type="entry name" value="Os04g0303100 protein"/>
    <property type="match status" value="1"/>
</dbReference>
<dbReference type="Gene3D" id="2.90.10.30">
    <property type="match status" value="1"/>
</dbReference>
<evidence type="ECO:0000256" key="3">
    <source>
        <dbReference type="ARBA" id="ARBA00022729"/>
    </source>
</evidence>
<dbReference type="InterPro" id="IPR003609">
    <property type="entry name" value="Pan_app"/>
</dbReference>
<dbReference type="PANTHER" id="PTHR47976:SF42">
    <property type="entry name" value="RECEPTOR-LIKE SERINE_THREONINE-PROTEIN KINASE"/>
    <property type="match status" value="1"/>
</dbReference>
<evidence type="ECO:0000256" key="4">
    <source>
        <dbReference type="ARBA" id="ARBA00023170"/>
    </source>
</evidence>
<dbReference type="EC" id="2.7.11.1" evidence="2"/>
<keyword evidence="4" id="KW-0675">Receptor</keyword>
<dbReference type="CDD" id="cd00028">
    <property type="entry name" value="B_lectin"/>
    <property type="match status" value="1"/>
</dbReference>
<dbReference type="InterPro" id="IPR051343">
    <property type="entry name" value="G-type_lectin_kinases/EP1-like"/>
</dbReference>
<dbReference type="SMART" id="SM00108">
    <property type="entry name" value="B_lectin"/>
    <property type="match status" value="1"/>
</dbReference>
<keyword evidence="11" id="KW-1185">Reference proteome</keyword>
<feature type="chain" id="PRO_5023829951" description="non-specific serine/threonine protein kinase" evidence="7">
    <location>
        <begin position="17"/>
        <end position="433"/>
    </location>
</feature>
<feature type="domain" description="Apple" evidence="9">
    <location>
        <begin position="320"/>
        <end position="404"/>
    </location>
</feature>
<evidence type="ECO:0000256" key="5">
    <source>
        <dbReference type="ARBA" id="ARBA00047899"/>
    </source>
</evidence>
<sequence>MTLLLLLGFPVHLFVAAQISTVSPPSFWKISDVYNSIDTDNGIAGIRYVIESSSVLYRTYFGFYTIDDHSFSLAIVFLGPQPPVIWSANPDSPVSHDATLTFTREGGLVLNDGDGTMIWPTATKGQSVAGMSLDVSGNLVLFDQNNFTAWQSFDHPTDTVVMGQSLCRGKNLSARTSTTKWSSARWDGLHYSFEPAAYTKLFQITATPTSRPSTCYEFINGSFGFPDKIFSLPSAVYLQFMRLESDGHLRLYEMQGVGRDAQMVLDVLNIAMKFCDYPMACGDYSVCSQGQCSCLSLSYFRFQNERLPSAGCMPIRSISCNHARGHQLVLLNNVSYFSDITSLSSATPSTSEKVCKQSCLNDCSCKVVIFKSYGDDVGYCLLLSEQKLILFAEDLSLNPYLVFAKIQDNHSEKSKYYSVRPYGKGARRMRNNS</sequence>
<dbReference type="PROSITE" id="PS50948">
    <property type="entry name" value="PAN"/>
    <property type="match status" value="1"/>
</dbReference>
<dbReference type="GO" id="GO:0004674">
    <property type="term" value="F:protein serine/threonine kinase activity"/>
    <property type="evidence" value="ECO:0007669"/>
    <property type="project" value="UniProtKB-EC"/>
</dbReference>
<feature type="non-terminal residue" evidence="10">
    <location>
        <position position="1"/>
    </location>
</feature>
<gene>
    <name evidence="10" type="ORF">EJB05_56432</name>
</gene>
<proteinExistence type="predicted"/>
<accession>A0A5J9SG73</accession>
<dbReference type="InterPro" id="IPR036426">
    <property type="entry name" value="Bulb-type_lectin_dom_sf"/>
</dbReference>
<evidence type="ECO:0000259" key="9">
    <source>
        <dbReference type="PROSITE" id="PS50948"/>
    </source>
</evidence>
<dbReference type="Gramene" id="TVT98300">
    <property type="protein sequence ID" value="TVT98300"/>
    <property type="gene ID" value="EJB05_56432"/>
</dbReference>
<evidence type="ECO:0000256" key="7">
    <source>
        <dbReference type="SAM" id="SignalP"/>
    </source>
</evidence>
<dbReference type="AlphaFoldDB" id="A0A5J9SG73"/>
<dbReference type="InterPro" id="IPR001480">
    <property type="entry name" value="Bulb-type_lectin_dom"/>
</dbReference>
<comment type="subcellular location">
    <subcellularLocation>
        <location evidence="1">Membrane</location>
        <topology evidence="1">Single-pass type I membrane protein</topology>
    </subcellularLocation>
</comment>
<comment type="catalytic activity">
    <reaction evidence="5">
        <text>L-threonyl-[protein] + ATP = O-phospho-L-threonyl-[protein] + ADP + H(+)</text>
        <dbReference type="Rhea" id="RHEA:46608"/>
        <dbReference type="Rhea" id="RHEA-COMP:11060"/>
        <dbReference type="Rhea" id="RHEA-COMP:11605"/>
        <dbReference type="ChEBI" id="CHEBI:15378"/>
        <dbReference type="ChEBI" id="CHEBI:30013"/>
        <dbReference type="ChEBI" id="CHEBI:30616"/>
        <dbReference type="ChEBI" id="CHEBI:61977"/>
        <dbReference type="ChEBI" id="CHEBI:456216"/>
        <dbReference type="EC" id="2.7.11.1"/>
    </reaction>
</comment>
<dbReference type="GO" id="GO:0016020">
    <property type="term" value="C:membrane"/>
    <property type="evidence" value="ECO:0007669"/>
    <property type="project" value="UniProtKB-SubCell"/>
</dbReference>
<dbReference type="Pfam" id="PF01453">
    <property type="entry name" value="B_lectin"/>
    <property type="match status" value="1"/>
</dbReference>
<evidence type="ECO:0000313" key="11">
    <source>
        <dbReference type="Proteomes" id="UP000324897"/>
    </source>
</evidence>
<feature type="domain" description="Bulb-type lectin" evidence="8">
    <location>
        <begin position="34"/>
        <end position="154"/>
    </location>
</feature>
<reference evidence="10 11" key="1">
    <citation type="journal article" date="2019" name="Sci. Rep.">
        <title>A high-quality genome of Eragrostis curvula grass provides insights into Poaceae evolution and supports new strategies to enhance forage quality.</title>
        <authorList>
            <person name="Carballo J."/>
            <person name="Santos B.A.C.M."/>
            <person name="Zappacosta D."/>
            <person name="Garbus I."/>
            <person name="Selva J.P."/>
            <person name="Gallo C.A."/>
            <person name="Diaz A."/>
            <person name="Albertini E."/>
            <person name="Caccamo M."/>
            <person name="Echenique V."/>
        </authorList>
    </citation>
    <scope>NUCLEOTIDE SEQUENCE [LARGE SCALE GENOMIC DNA]</scope>
    <source>
        <strain evidence="11">cv. Victoria</strain>
        <tissue evidence="10">Leaf</tissue>
    </source>
</reference>
<keyword evidence="3 7" id="KW-0732">Signal</keyword>
<dbReference type="PROSITE" id="PS50927">
    <property type="entry name" value="BULB_LECTIN"/>
    <property type="match status" value="1"/>
</dbReference>
<evidence type="ECO:0000313" key="10">
    <source>
        <dbReference type="EMBL" id="TVT98300.1"/>
    </source>
</evidence>
<dbReference type="SUPFAM" id="SSF51110">
    <property type="entry name" value="alpha-D-mannose-specific plant lectins"/>
    <property type="match status" value="1"/>
</dbReference>
<dbReference type="PANTHER" id="PTHR47976">
    <property type="entry name" value="G-TYPE LECTIN S-RECEPTOR-LIKE SERINE/THREONINE-PROTEIN KINASE SD2-5"/>
    <property type="match status" value="1"/>
</dbReference>
<dbReference type="OrthoDB" id="4062651at2759"/>
<protein>
    <recommendedName>
        <fullName evidence="2">non-specific serine/threonine protein kinase</fullName>
        <ecNumber evidence="2">2.7.11.1</ecNumber>
    </recommendedName>
</protein>
<evidence type="ECO:0000256" key="1">
    <source>
        <dbReference type="ARBA" id="ARBA00004479"/>
    </source>
</evidence>
<comment type="caution">
    <text evidence="10">The sequence shown here is derived from an EMBL/GenBank/DDBJ whole genome shotgun (WGS) entry which is preliminary data.</text>
</comment>
<dbReference type="GO" id="GO:0051707">
    <property type="term" value="P:response to other organism"/>
    <property type="evidence" value="ECO:0007669"/>
    <property type="project" value="UniProtKB-ARBA"/>
</dbReference>
<name>A0A5J9SG73_9POAL</name>
<comment type="catalytic activity">
    <reaction evidence="6">
        <text>L-seryl-[protein] + ATP = O-phospho-L-seryl-[protein] + ADP + H(+)</text>
        <dbReference type="Rhea" id="RHEA:17989"/>
        <dbReference type="Rhea" id="RHEA-COMP:9863"/>
        <dbReference type="Rhea" id="RHEA-COMP:11604"/>
        <dbReference type="ChEBI" id="CHEBI:15378"/>
        <dbReference type="ChEBI" id="CHEBI:29999"/>
        <dbReference type="ChEBI" id="CHEBI:30616"/>
        <dbReference type="ChEBI" id="CHEBI:83421"/>
        <dbReference type="ChEBI" id="CHEBI:456216"/>
        <dbReference type="EC" id="2.7.11.1"/>
    </reaction>
</comment>
<dbReference type="Proteomes" id="UP000324897">
    <property type="component" value="Unassembled WGS sequence"/>
</dbReference>
<feature type="signal peptide" evidence="7">
    <location>
        <begin position="1"/>
        <end position="16"/>
    </location>
</feature>
<organism evidence="10 11">
    <name type="scientific">Eragrostis curvula</name>
    <name type="common">weeping love grass</name>
    <dbReference type="NCBI Taxonomy" id="38414"/>
    <lineage>
        <taxon>Eukaryota</taxon>
        <taxon>Viridiplantae</taxon>
        <taxon>Streptophyta</taxon>
        <taxon>Embryophyta</taxon>
        <taxon>Tracheophyta</taxon>
        <taxon>Spermatophyta</taxon>
        <taxon>Magnoliopsida</taxon>
        <taxon>Liliopsida</taxon>
        <taxon>Poales</taxon>
        <taxon>Poaceae</taxon>
        <taxon>PACMAD clade</taxon>
        <taxon>Chloridoideae</taxon>
        <taxon>Eragrostideae</taxon>
        <taxon>Eragrostidinae</taxon>
        <taxon>Eragrostis</taxon>
    </lineage>
</organism>
<dbReference type="EMBL" id="RWGY01000883">
    <property type="protein sequence ID" value="TVT98300.1"/>
    <property type="molecule type" value="Genomic_DNA"/>
</dbReference>
<evidence type="ECO:0000256" key="6">
    <source>
        <dbReference type="ARBA" id="ARBA00048679"/>
    </source>
</evidence>
<evidence type="ECO:0000256" key="2">
    <source>
        <dbReference type="ARBA" id="ARBA00012513"/>
    </source>
</evidence>
<evidence type="ECO:0000259" key="8">
    <source>
        <dbReference type="PROSITE" id="PS50927"/>
    </source>
</evidence>